<protein>
    <submittedName>
        <fullName evidence="1">Uncharacterized protein</fullName>
    </submittedName>
</protein>
<dbReference type="AlphaFoldDB" id="A0A0F9DID0"/>
<feature type="non-terminal residue" evidence="1">
    <location>
        <position position="48"/>
    </location>
</feature>
<evidence type="ECO:0000313" key="1">
    <source>
        <dbReference type="EMBL" id="KKL11748.1"/>
    </source>
</evidence>
<proteinExistence type="predicted"/>
<organism evidence="1">
    <name type="scientific">marine sediment metagenome</name>
    <dbReference type="NCBI Taxonomy" id="412755"/>
    <lineage>
        <taxon>unclassified sequences</taxon>
        <taxon>metagenomes</taxon>
        <taxon>ecological metagenomes</taxon>
    </lineage>
</organism>
<accession>A0A0F9DID0</accession>
<dbReference type="EMBL" id="LAZR01041532">
    <property type="protein sequence ID" value="KKL11748.1"/>
    <property type="molecule type" value="Genomic_DNA"/>
</dbReference>
<comment type="caution">
    <text evidence="1">The sequence shown here is derived from an EMBL/GenBank/DDBJ whole genome shotgun (WGS) entry which is preliminary data.</text>
</comment>
<reference evidence="1" key="1">
    <citation type="journal article" date="2015" name="Nature">
        <title>Complex archaea that bridge the gap between prokaryotes and eukaryotes.</title>
        <authorList>
            <person name="Spang A."/>
            <person name="Saw J.H."/>
            <person name="Jorgensen S.L."/>
            <person name="Zaremba-Niedzwiedzka K."/>
            <person name="Martijn J."/>
            <person name="Lind A.E."/>
            <person name="van Eijk R."/>
            <person name="Schleper C."/>
            <person name="Guy L."/>
            <person name="Ettema T.J."/>
        </authorList>
    </citation>
    <scope>NUCLEOTIDE SEQUENCE</scope>
</reference>
<sequence>MDMQQREYYIKQVCRDLEKRMLSCVGAMPDSWEGSEIRMYITDHVKET</sequence>
<name>A0A0F9DID0_9ZZZZ</name>
<gene>
    <name evidence="1" type="ORF">LCGC14_2542710</name>
</gene>